<dbReference type="GO" id="GO:0005634">
    <property type="term" value="C:nucleus"/>
    <property type="evidence" value="ECO:0007669"/>
    <property type="project" value="UniProtKB-SubCell"/>
</dbReference>
<accession>A0AAN6UWX2</accession>
<feature type="compositionally biased region" description="Basic and acidic residues" evidence="9">
    <location>
        <begin position="711"/>
        <end position="741"/>
    </location>
</feature>
<evidence type="ECO:0000313" key="12">
    <source>
        <dbReference type="Proteomes" id="UP001302676"/>
    </source>
</evidence>
<dbReference type="InterPro" id="IPR042451">
    <property type="entry name" value="ZPR1_A/B_dom"/>
</dbReference>
<feature type="domain" description="Zinc finger ZPR1-type" evidence="10">
    <location>
        <begin position="308"/>
        <end position="465"/>
    </location>
</feature>
<dbReference type="FunFam" id="2.20.25.420:FF:000001">
    <property type="entry name" value="Zinc finger protein ZPR1"/>
    <property type="match status" value="1"/>
</dbReference>
<dbReference type="GO" id="GO:0008270">
    <property type="term" value="F:zinc ion binding"/>
    <property type="evidence" value="ECO:0007669"/>
    <property type="project" value="UniProtKB-KW"/>
</dbReference>
<dbReference type="NCBIfam" id="TIGR00310">
    <property type="entry name" value="ZPR1_znf"/>
    <property type="match status" value="2"/>
</dbReference>
<dbReference type="AlphaFoldDB" id="A0AAN6UWX2"/>
<feature type="region of interest" description="Disordered" evidence="9">
    <location>
        <begin position="684"/>
        <end position="741"/>
    </location>
</feature>
<comment type="caution">
    <text evidence="11">The sequence shown here is derived from an EMBL/GenBank/DDBJ whole genome shotgun (WGS) entry which is preliminary data.</text>
</comment>
<keyword evidence="5" id="KW-0863">Zinc-finger</keyword>
<evidence type="ECO:0000256" key="7">
    <source>
        <dbReference type="ARBA" id="ARBA00023242"/>
    </source>
</evidence>
<evidence type="ECO:0000256" key="1">
    <source>
        <dbReference type="ARBA" id="ARBA00004123"/>
    </source>
</evidence>
<evidence type="ECO:0000256" key="9">
    <source>
        <dbReference type="SAM" id="MobiDB-lite"/>
    </source>
</evidence>
<reference evidence="11" key="2">
    <citation type="submission" date="2023-05" db="EMBL/GenBank/DDBJ databases">
        <authorList>
            <consortium name="Lawrence Berkeley National Laboratory"/>
            <person name="Steindorff A."/>
            <person name="Hensen N."/>
            <person name="Bonometti L."/>
            <person name="Westerberg I."/>
            <person name="Brannstrom I.O."/>
            <person name="Guillou S."/>
            <person name="Cros-Aarteil S."/>
            <person name="Calhoun S."/>
            <person name="Haridas S."/>
            <person name="Kuo A."/>
            <person name="Mondo S."/>
            <person name="Pangilinan J."/>
            <person name="Riley R."/>
            <person name="Labutti K."/>
            <person name="Andreopoulos B."/>
            <person name="Lipzen A."/>
            <person name="Chen C."/>
            <person name="Yanf M."/>
            <person name="Daum C."/>
            <person name="Ng V."/>
            <person name="Clum A."/>
            <person name="Ohm R."/>
            <person name="Martin F."/>
            <person name="Silar P."/>
            <person name="Natvig D."/>
            <person name="Lalanne C."/>
            <person name="Gautier V."/>
            <person name="Ament-Velasquez S.L."/>
            <person name="Kruys A."/>
            <person name="Hutchinson M.I."/>
            <person name="Powell A.J."/>
            <person name="Barry K."/>
            <person name="Miller A.N."/>
            <person name="Grigoriev I.V."/>
            <person name="Debuchy R."/>
            <person name="Gladieux P."/>
            <person name="Thoren M.H."/>
            <person name="Johannesson H."/>
        </authorList>
    </citation>
    <scope>NUCLEOTIDE SEQUENCE</scope>
    <source>
        <strain evidence="11">CBS 141.50</strain>
    </source>
</reference>
<comment type="similarity">
    <text evidence="2">Belongs to the ZPR1 family.</text>
</comment>
<dbReference type="InterPro" id="IPR042452">
    <property type="entry name" value="ZPR1_Znf1/2"/>
</dbReference>
<dbReference type="Proteomes" id="UP001302676">
    <property type="component" value="Unassembled WGS sequence"/>
</dbReference>
<dbReference type="FunFam" id="2.20.25.420:FF:000002">
    <property type="entry name" value="Zinc finger protein ZPR1"/>
    <property type="match status" value="1"/>
</dbReference>
<dbReference type="EMBL" id="MU853625">
    <property type="protein sequence ID" value="KAK4140687.1"/>
    <property type="molecule type" value="Genomic_DNA"/>
</dbReference>
<evidence type="ECO:0000313" key="11">
    <source>
        <dbReference type="EMBL" id="KAK4140687.1"/>
    </source>
</evidence>
<dbReference type="RefSeq" id="XP_062634058.1">
    <property type="nucleotide sequence ID" value="XM_062784682.1"/>
</dbReference>
<name>A0AAN6UWX2_9PEZI</name>
<evidence type="ECO:0000256" key="4">
    <source>
        <dbReference type="ARBA" id="ARBA00022737"/>
    </source>
</evidence>
<dbReference type="PANTHER" id="PTHR10876:SF0">
    <property type="entry name" value="ZINC FINGER PROTEIN ZPR1"/>
    <property type="match status" value="1"/>
</dbReference>
<keyword evidence="4" id="KW-0677">Repeat</keyword>
<dbReference type="Pfam" id="PF03367">
    <property type="entry name" value="Zn_ribbon_ZPR1"/>
    <property type="match status" value="2"/>
</dbReference>
<organism evidence="11 12">
    <name type="scientific">Dichotomopilus funicola</name>
    <dbReference type="NCBI Taxonomy" id="1934379"/>
    <lineage>
        <taxon>Eukaryota</taxon>
        <taxon>Fungi</taxon>
        <taxon>Dikarya</taxon>
        <taxon>Ascomycota</taxon>
        <taxon>Pezizomycotina</taxon>
        <taxon>Sordariomycetes</taxon>
        <taxon>Sordariomycetidae</taxon>
        <taxon>Sordariales</taxon>
        <taxon>Chaetomiaceae</taxon>
        <taxon>Dichotomopilus</taxon>
    </lineage>
</organism>
<feature type="compositionally biased region" description="Low complexity" evidence="9">
    <location>
        <begin position="246"/>
        <end position="257"/>
    </location>
</feature>
<protein>
    <submittedName>
        <fullName evidence="11">Zinc finger protein</fullName>
    </submittedName>
</protein>
<feature type="region of interest" description="Disordered" evidence="9">
    <location>
        <begin position="222"/>
        <end position="258"/>
    </location>
</feature>
<sequence>MYALTLSAELAGVTNLRPKDTEESNFFYTFKVQCTSCRETHPNPIAINRFETNEMSGSRGEANFVWKCKNCKREASATIKAAPIAYEQAEPAKAQRILEFDCRGLEFTEFLPEGEWLVDGIESNTKFDGVELIEGEWFDYDEKAGEEMNKNELAATIGFLTDAGHLLAIAAPDASAHLMTRRNDLMLEYDMTLTDKERQHVCTSCGHILRLGQGSELQIKAKPINHRNRSRQTQGSKSRAAARLDSSTTSSGPSKSISCERCKSVTELDDMPELFDTIGDKVDKVAPAADVNGATVDEEEKVVEEIESLCMNCEENGMTRLLLTRIPYFREIVIMSFSCEKCGYSNNEIQPAGTFQLKGAHYELRLTAMADFERQVIKSDTATINFIELDVEVPAGKGQLTNVEGLLTTLIDDLAFNQEQRKEEAPEAYTKIGEIIEKGRKMLDGEGFPFRVAVDDPAGNSFIAPDPRDGVGKWEKREFLRTPEQNAALGLADTAADNNDLDANGDIIADQLYEFPASCPGCMHACTTNMKMVDIPHFRQVVIMNTTCDDCGYKSNDVKTGGEIPEKGKKVTLRVTQPVDLARDILKSESCELECPELRLSVNPGTLGGRFTTVEGLLTQVRNDLHGQIFDADAEIKGRSHDSVTPAERSRWTAFFDGLDAAISGEKEFTIVLTDPLAASYVQSLADDPSQPDEQMTVEEYDRTDEEEEELGLKDMKTEGYEEDAGVEKAGEKTENGEKAA</sequence>
<dbReference type="Pfam" id="PF04032">
    <property type="entry name" value="Rpr2"/>
    <property type="match status" value="1"/>
</dbReference>
<keyword evidence="12" id="KW-1185">Reference proteome</keyword>
<evidence type="ECO:0000256" key="8">
    <source>
        <dbReference type="ARBA" id="ARBA00054139"/>
    </source>
</evidence>
<dbReference type="Gene3D" id="2.60.120.1040">
    <property type="entry name" value="ZPR1, A/B domain"/>
    <property type="match status" value="2"/>
</dbReference>
<dbReference type="Gene3D" id="2.20.25.420">
    <property type="entry name" value="ZPR1, zinc finger domain"/>
    <property type="match status" value="2"/>
</dbReference>
<dbReference type="FunFam" id="2.60.120.1040:FF:000003">
    <property type="entry name" value="Zinc finger protein zpr1"/>
    <property type="match status" value="1"/>
</dbReference>
<keyword evidence="6" id="KW-0862">Zinc</keyword>
<feature type="compositionally biased region" description="Acidic residues" evidence="9">
    <location>
        <begin position="696"/>
        <end position="710"/>
    </location>
</feature>
<dbReference type="GO" id="GO:0006396">
    <property type="term" value="P:RNA processing"/>
    <property type="evidence" value="ECO:0007669"/>
    <property type="project" value="InterPro"/>
</dbReference>
<dbReference type="InterPro" id="IPR004457">
    <property type="entry name" value="Znf_ZPR1"/>
</dbReference>
<dbReference type="FunFam" id="2.60.120.1040:FF:000001">
    <property type="entry name" value="Zinc finger protein ZPR1"/>
    <property type="match status" value="1"/>
</dbReference>
<dbReference type="InterPro" id="IPR056180">
    <property type="entry name" value="ZPR1_jr_dom"/>
</dbReference>
<comment type="function">
    <text evidence="8">Acts as a protein folding chaperone for elongation factor 1-alpha.</text>
</comment>
<dbReference type="InterPro" id="IPR007175">
    <property type="entry name" value="Rpr2/Snm1/Rpp21"/>
</dbReference>
<feature type="domain" description="Zinc finger ZPR1-type" evidence="10">
    <location>
        <begin position="517"/>
        <end position="684"/>
    </location>
</feature>
<comment type="subcellular location">
    <subcellularLocation>
        <location evidence="1">Nucleus</location>
    </subcellularLocation>
</comment>
<dbReference type="SMART" id="SM00709">
    <property type="entry name" value="Zpr1"/>
    <property type="match status" value="2"/>
</dbReference>
<proteinExistence type="inferred from homology"/>
<evidence type="ECO:0000256" key="5">
    <source>
        <dbReference type="ARBA" id="ARBA00022771"/>
    </source>
</evidence>
<evidence type="ECO:0000256" key="2">
    <source>
        <dbReference type="ARBA" id="ARBA00008354"/>
    </source>
</evidence>
<evidence type="ECO:0000256" key="6">
    <source>
        <dbReference type="ARBA" id="ARBA00022833"/>
    </source>
</evidence>
<gene>
    <name evidence="11" type="ORF">C8A04DRAFT_39696</name>
</gene>
<dbReference type="InterPro" id="IPR040141">
    <property type="entry name" value="ZPR1"/>
</dbReference>
<keyword evidence="7" id="KW-0539">Nucleus</keyword>
<dbReference type="SUPFAM" id="SSF141678">
    <property type="entry name" value="MAL13P1.257-like"/>
    <property type="match status" value="1"/>
</dbReference>
<reference evidence="11" key="1">
    <citation type="journal article" date="2023" name="Mol. Phylogenet. Evol.">
        <title>Genome-scale phylogeny and comparative genomics of the fungal order Sordariales.</title>
        <authorList>
            <person name="Hensen N."/>
            <person name="Bonometti L."/>
            <person name="Westerberg I."/>
            <person name="Brannstrom I.O."/>
            <person name="Guillou S."/>
            <person name="Cros-Aarteil S."/>
            <person name="Calhoun S."/>
            <person name="Haridas S."/>
            <person name="Kuo A."/>
            <person name="Mondo S."/>
            <person name="Pangilinan J."/>
            <person name="Riley R."/>
            <person name="LaButti K."/>
            <person name="Andreopoulos B."/>
            <person name="Lipzen A."/>
            <person name="Chen C."/>
            <person name="Yan M."/>
            <person name="Daum C."/>
            <person name="Ng V."/>
            <person name="Clum A."/>
            <person name="Steindorff A."/>
            <person name="Ohm R.A."/>
            <person name="Martin F."/>
            <person name="Silar P."/>
            <person name="Natvig D.O."/>
            <person name="Lalanne C."/>
            <person name="Gautier V."/>
            <person name="Ament-Velasquez S.L."/>
            <person name="Kruys A."/>
            <person name="Hutchinson M.I."/>
            <person name="Powell A.J."/>
            <person name="Barry K."/>
            <person name="Miller A.N."/>
            <person name="Grigoriev I.V."/>
            <person name="Debuchy R."/>
            <person name="Gladieux P."/>
            <person name="Hiltunen Thoren M."/>
            <person name="Johannesson H."/>
        </authorList>
    </citation>
    <scope>NUCLEOTIDE SEQUENCE</scope>
    <source>
        <strain evidence="11">CBS 141.50</strain>
    </source>
</reference>
<evidence type="ECO:0000259" key="10">
    <source>
        <dbReference type="SMART" id="SM00709"/>
    </source>
</evidence>
<dbReference type="GeneID" id="87821295"/>
<dbReference type="PANTHER" id="PTHR10876">
    <property type="entry name" value="ZINC FINGER PROTEIN ZPR1"/>
    <property type="match status" value="1"/>
</dbReference>
<dbReference type="Pfam" id="PF05907">
    <property type="entry name" value="CXXC_Zn-b_euk"/>
    <property type="match status" value="1"/>
</dbReference>
<evidence type="ECO:0000256" key="3">
    <source>
        <dbReference type="ARBA" id="ARBA00022723"/>
    </source>
</evidence>
<keyword evidence="3" id="KW-0479">Metal-binding</keyword>
<dbReference type="InterPro" id="IPR008584">
    <property type="entry name" value="CXXC_Zn-binding_euk"/>
</dbReference>
<dbReference type="Pfam" id="PF22794">
    <property type="entry name" value="jr-ZPR1"/>
    <property type="match status" value="2"/>
</dbReference>